<feature type="domain" description="Polysaccharide chain length determinant N-terminal" evidence="14">
    <location>
        <begin position="3"/>
        <end position="91"/>
    </location>
</feature>
<keyword evidence="9 13" id="KW-0472">Membrane</keyword>
<evidence type="ECO:0000256" key="9">
    <source>
        <dbReference type="ARBA" id="ARBA00023136"/>
    </source>
</evidence>
<comment type="subcellular location">
    <subcellularLocation>
        <location evidence="1">Cell membrane</location>
        <topology evidence="1">Multi-pass membrane protein</topology>
    </subcellularLocation>
</comment>
<feature type="region of interest" description="Disordered" evidence="12">
    <location>
        <begin position="252"/>
        <end position="273"/>
    </location>
</feature>
<evidence type="ECO:0000256" key="4">
    <source>
        <dbReference type="ARBA" id="ARBA00020739"/>
    </source>
</evidence>
<proteinExistence type="inferred from homology"/>
<name>A0A2Z5Y3Q1_9ENTE</name>
<evidence type="ECO:0000256" key="2">
    <source>
        <dbReference type="ARBA" id="ARBA00005132"/>
    </source>
</evidence>
<gene>
    <name evidence="15" type="ORF">DAT561_1386</name>
</gene>
<evidence type="ECO:0000256" key="12">
    <source>
        <dbReference type="SAM" id="MobiDB-lite"/>
    </source>
</evidence>
<evidence type="ECO:0000256" key="13">
    <source>
        <dbReference type="SAM" id="Phobius"/>
    </source>
</evidence>
<dbReference type="EMBL" id="AP018492">
    <property type="protein sequence ID" value="BBC61485.1"/>
    <property type="molecule type" value="Genomic_DNA"/>
</dbReference>
<evidence type="ECO:0000256" key="1">
    <source>
        <dbReference type="ARBA" id="ARBA00004651"/>
    </source>
</evidence>
<evidence type="ECO:0000259" key="14">
    <source>
        <dbReference type="Pfam" id="PF02706"/>
    </source>
</evidence>
<evidence type="ECO:0000256" key="10">
    <source>
        <dbReference type="ARBA" id="ARBA00023169"/>
    </source>
</evidence>
<dbReference type="RefSeq" id="WP_015695299.1">
    <property type="nucleotide sequence ID" value="NZ_AP018492.1"/>
</dbReference>
<evidence type="ECO:0000256" key="6">
    <source>
        <dbReference type="ARBA" id="ARBA00022692"/>
    </source>
</evidence>
<dbReference type="GO" id="GO:0004713">
    <property type="term" value="F:protein tyrosine kinase activity"/>
    <property type="evidence" value="ECO:0007669"/>
    <property type="project" value="TreeGrafter"/>
</dbReference>
<comment type="similarity">
    <text evidence="3">Belongs to the CpsC/CapA family.</text>
</comment>
<dbReference type="InterPro" id="IPR050445">
    <property type="entry name" value="Bact_polysacc_biosynth/exp"/>
</dbReference>
<organism evidence="15 16">
    <name type="scientific">Melissococcus plutonius</name>
    <dbReference type="NCBI Taxonomy" id="33970"/>
    <lineage>
        <taxon>Bacteria</taxon>
        <taxon>Bacillati</taxon>
        <taxon>Bacillota</taxon>
        <taxon>Bacilli</taxon>
        <taxon>Lactobacillales</taxon>
        <taxon>Enterococcaceae</taxon>
        <taxon>Melissococcus</taxon>
    </lineage>
</organism>
<comment type="pathway">
    <text evidence="2">Capsule biogenesis; capsule polysaccharide biosynthesis.</text>
</comment>
<evidence type="ECO:0000313" key="16">
    <source>
        <dbReference type="Proteomes" id="UP000269226"/>
    </source>
</evidence>
<dbReference type="PANTHER" id="PTHR32309">
    <property type="entry name" value="TYROSINE-PROTEIN KINASE"/>
    <property type="match status" value="1"/>
</dbReference>
<reference evidence="15 16" key="1">
    <citation type="submission" date="2018-01" db="EMBL/GenBank/DDBJ databases">
        <title>Whole genome sequence of Melissococcus plutonius DAT561.</title>
        <authorList>
            <person name="Okumura K."/>
            <person name="Takamatsu D."/>
            <person name="Okura M."/>
        </authorList>
    </citation>
    <scope>NUCLEOTIDE SEQUENCE [LARGE SCALE GENOMIC DNA]</scope>
    <source>
        <strain evidence="15 16">DAT561</strain>
    </source>
</reference>
<dbReference type="GO" id="GO:0000271">
    <property type="term" value="P:polysaccharide biosynthetic process"/>
    <property type="evidence" value="ECO:0007669"/>
    <property type="project" value="UniProtKB-KW"/>
</dbReference>
<comment type="function">
    <text evidence="11">Required for CpsD phosphorylation. Involved in the regulation of capsular polysaccharide biosynthesis. May be part of a complex that directs the coordinated polymerization and export to the cell surface of the capsular polysaccharide.</text>
</comment>
<keyword evidence="6 13" id="KW-0812">Transmembrane</keyword>
<keyword evidence="8 13" id="KW-1133">Transmembrane helix</keyword>
<feature type="transmembrane region" description="Helical" evidence="13">
    <location>
        <begin position="20"/>
        <end position="40"/>
    </location>
</feature>
<dbReference type="AlphaFoldDB" id="A0A2Z5Y3Q1"/>
<evidence type="ECO:0000256" key="5">
    <source>
        <dbReference type="ARBA" id="ARBA00022475"/>
    </source>
</evidence>
<protein>
    <recommendedName>
        <fullName evidence="4">Capsular polysaccharide biosynthesis protein CpsC</fullName>
    </recommendedName>
</protein>
<evidence type="ECO:0000256" key="7">
    <source>
        <dbReference type="ARBA" id="ARBA00022903"/>
    </source>
</evidence>
<evidence type="ECO:0000313" key="15">
    <source>
        <dbReference type="EMBL" id="BBC61485.1"/>
    </source>
</evidence>
<keyword evidence="7" id="KW-0972">Capsule biogenesis/degradation</keyword>
<dbReference type="Pfam" id="PF02706">
    <property type="entry name" value="Wzz"/>
    <property type="match status" value="1"/>
</dbReference>
<evidence type="ECO:0000256" key="8">
    <source>
        <dbReference type="ARBA" id="ARBA00022989"/>
    </source>
</evidence>
<sequence length="273" mass="30214">MEETISIQEIIKTIKSHIGFIFVCAILGVGISGIMTFFMITPKYSSQAQLIVRLPQTTNANPNEVSANLQMINTYKDLIKSDSLIGEIHKQLNATANIQLSTEELRNSIEITQSQDSQMFTIIATAKQATTAEKIANLTANTFQQKAKHTLNVDKVTIVSPAFADMKPISPNKKINLALGLTFGLLIGIIGAFGLEFFDKTIKNEQFLSDELGLIVLGVVPTMVGKESETNYTKIKTVNTAIINEDKDKSTLTQEKNEYAPETMPTRRSRKRL</sequence>
<keyword evidence="15" id="KW-0808">Transferase</keyword>
<evidence type="ECO:0000256" key="11">
    <source>
        <dbReference type="ARBA" id="ARBA00045736"/>
    </source>
</evidence>
<dbReference type="GO" id="GO:0005886">
    <property type="term" value="C:plasma membrane"/>
    <property type="evidence" value="ECO:0007669"/>
    <property type="project" value="UniProtKB-SubCell"/>
</dbReference>
<dbReference type="Proteomes" id="UP000269226">
    <property type="component" value="Chromosome"/>
</dbReference>
<dbReference type="InterPro" id="IPR003856">
    <property type="entry name" value="LPS_length_determ_N"/>
</dbReference>
<evidence type="ECO:0000256" key="3">
    <source>
        <dbReference type="ARBA" id="ARBA00006683"/>
    </source>
</evidence>
<dbReference type="PANTHER" id="PTHR32309:SF13">
    <property type="entry name" value="FERRIC ENTEROBACTIN TRANSPORT PROTEIN FEPE"/>
    <property type="match status" value="1"/>
</dbReference>
<feature type="transmembrane region" description="Helical" evidence="13">
    <location>
        <begin position="175"/>
        <end position="195"/>
    </location>
</feature>
<keyword evidence="5" id="KW-1003">Cell membrane</keyword>
<dbReference type="GeneID" id="57043925"/>
<accession>A0A2Z5Y3Q1</accession>
<keyword evidence="15" id="KW-0418">Kinase</keyword>
<keyword evidence="10" id="KW-0270">Exopolysaccharide synthesis</keyword>